<organism evidence="3 4">
    <name type="scientific">Ogataea polymorpha</name>
    <dbReference type="NCBI Taxonomy" id="460523"/>
    <lineage>
        <taxon>Eukaryota</taxon>
        <taxon>Fungi</taxon>
        <taxon>Dikarya</taxon>
        <taxon>Ascomycota</taxon>
        <taxon>Saccharomycotina</taxon>
        <taxon>Pichiomycetes</taxon>
        <taxon>Pichiales</taxon>
        <taxon>Pichiaceae</taxon>
        <taxon>Ogataea</taxon>
    </lineage>
</organism>
<proteinExistence type="predicted"/>
<dbReference type="AlphaFoldDB" id="A0A9P8NWK2"/>
<reference evidence="3" key="2">
    <citation type="submission" date="2021-01" db="EMBL/GenBank/DDBJ databases">
        <authorList>
            <person name="Schikora-Tamarit M.A."/>
        </authorList>
    </citation>
    <scope>NUCLEOTIDE SEQUENCE</scope>
    <source>
        <strain evidence="3">NCAIM Y.01608</strain>
    </source>
</reference>
<keyword evidence="2" id="KW-0812">Transmembrane</keyword>
<evidence type="ECO:0000313" key="4">
    <source>
        <dbReference type="Proteomes" id="UP000788993"/>
    </source>
</evidence>
<dbReference type="AntiFam" id="ANF00142">
    <property type="entry name" value="Shadow ORF (opposite yadG)"/>
</dbReference>
<evidence type="ECO:0000256" key="1">
    <source>
        <dbReference type="SAM" id="MobiDB-lite"/>
    </source>
</evidence>
<reference evidence="3" key="1">
    <citation type="journal article" date="2021" name="Open Biol.">
        <title>Shared evolutionary footprints suggest mitochondrial oxidative damage underlies multiple complex I losses in fungi.</title>
        <authorList>
            <person name="Schikora-Tamarit M.A."/>
            <person name="Marcet-Houben M."/>
            <person name="Nosek J."/>
            <person name="Gabaldon T."/>
        </authorList>
    </citation>
    <scope>NUCLEOTIDE SEQUENCE</scope>
    <source>
        <strain evidence="3">NCAIM Y.01608</strain>
    </source>
</reference>
<dbReference type="EMBL" id="JAEUBD010001468">
    <property type="protein sequence ID" value="KAH3660835.1"/>
    <property type="molecule type" value="Genomic_DNA"/>
</dbReference>
<evidence type="ECO:0000313" key="3">
    <source>
        <dbReference type="EMBL" id="KAH3660835.1"/>
    </source>
</evidence>
<protein>
    <submittedName>
        <fullName evidence="3">Uncharacterized protein</fullName>
    </submittedName>
</protein>
<keyword evidence="2" id="KW-1133">Transmembrane helix</keyword>
<name>A0A9P8NWK2_9ASCO</name>
<feature type="region of interest" description="Disordered" evidence="1">
    <location>
        <begin position="778"/>
        <end position="798"/>
    </location>
</feature>
<dbReference type="Proteomes" id="UP000788993">
    <property type="component" value="Unassembled WGS sequence"/>
</dbReference>
<evidence type="ECO:0000256" key="2">
    <source>
        <dbReference type="SAM" id="Phobius"/>
    </source>
</evidence>
<keyword evidence="2" id="KW-0472">Membrane</keyword>
<feature type="transmembrane region" description="Helical" evidence="2">
    <location>
        <begin position="20"/>
        <end position="40"/>
    </location>
</feature>
<sequence length="1011" mass="113887">MMRAFENKRGNSEFVVRRHVSVTQFLLLLHSFLLLLSQFGRGKLSLLFSSNNLVTHSVKLFFFLIVLLLQSWTGTLALDPVVTRWGHLTVNNGPDFLSQILSELCRVGNDDDTTLERLQSLGQSSQRVSVQIVSWLIQNNQVRSLPCTSSQNQLHLLTTRKTSDSRVGHQFSIQSQHSTVGLNLLSSQRSELTGSQSFLHVNLSNHLSVGFNELTSWQPSVVNRHHWNPSLGFHTNVLTQQERTLILISVLELPSSVNTLNSSWGTINLEDLVHGLLIVLVDLSRSSVHGFSVFTGLESPLNVLGWSLVQMRVDVGESVLLDVSNTTVLMDINFTTGWKQLTSQNINQGGLTSTVWTNDGNSGRQRTLERDVRDLWLASTWVLERHVGNLDNCLLLGLNTLQETWFWELKLNFRRRKFLVGFGRWNSLDQFRKVTLVLSELESFVVNDVLHDIVQESRVVGNNNRGDVTGGQVVDQPSNVDGIQVVSWLIQKQDICVGQHSSGKSQLHLPTTGKSSNRHVNHLLRETKLQKLGFHRLPVKRSILLQNEINNWSLGVGTVNVVLNIDSSTFFLSWETFDLTVGNSPHQNLGTISQRELTVTEILTLIILVFKDWWLRNVVNGSLSELLNNLFRLLFVQEDGQKRRQSGRPSIWVDLSLVNQITSNSGNVSLNNVESRWLVLHQVLQNGKVNLNITSGRNFRNAVIGWNSTNSSQSVQSSLSNRSSLRVSNSRQVCLQSWEQLLHEWRNNLWVVNELTHVVNNNSSLSLDSSVSLGQTSRKQWNHDGQSSGGDLRNEGGGTQSVNSLWNLSWIRNRANELWNERLNILVLDGCSGLGHGLSCGFLDVKLGVPHSLRQHWDKLRHSKSELSLRGLHQNSNSIQKSNFFLPFSGLVKTLDQASQDVLDSNWSHGFSNGKEGSSSSLSDILLLVTSFRRNGLDKANDVWLDRWGQVRSACNVCHSDKSIDSLLLVLNGLFQGLEKFVWDIVLDDFTVEERSDIRSSRVSLFWRSNS</sequence>
<gene>
    <name evidence="3" type="ORF">OGATHE_005167</name>
</gene>
<accession>A0A9P8NWK2</accession>
<comment type="caution">
    <text evidence="3">The sequence shown here is derived from an EMBL/GenBank/DDBJ whole genome shotgun (WGS) entry which is preliminary data.</text>
</comment>
<keyword evidence="4" id="KW-1185">Reference proteome</keyword>